<accession>A0AAV7HG27</accession>
<sequence length="439" mass="50315">MPLIPPAADAAAARSNADRLLRQVIAAMIQCRPFTPFFQPSPSFPGWTSDLVCAILASIPRFFFLSHRSIGRQPFSSRHRSPLRQRFLRHETQPLGPSAHRDYSIVLLGVSKAFEFYSWVQFSHDESTCREMARLLAKSNILPPLWRFLRSNEHLVTIATVTSVIKILGDQGLAKEALAAFYRMKQLHCKPDVQCYNTVIAALCRVGNFKTARSLLEQMELPGARCPPDTYTYTVFISFYCKRSMQTGCRKAIRRRIWEANHMFRRMLFKGFVPDIVTYNCLIDGLCKTYRIGRAHELFDDMLMKGCIPNKVTYNSLIRYYSVVNEVDKAIEMMREMVVRKHGIPSSSSYTPVIHALCEGRRFNEAREILLEMVNGGHIPREFTYRLVCDALSSSGEEGLSEEVRRRVEEGIDVRFRQVMRVKPLLQVSGVRSKSLIKT</sequence>
<proteinExistence type="predicted"/>
<keyword evidence="1" id="KW-0677">Repeat</keyword>
<feature type="repeat" description="PPR" evidence="2">
    <location>
        <begin position="275"/>
        <end position="309"/>
    </location>
</feature>
<dbReference type="NCBIfam" id="TIGR00756">
    <property type="entry name" value="PPR"/>
    <property type="match status" value="5"/>
</dbReference>
<feature type="repeat" description="PPR" evidence="2">
    <location>
        <begin position="346"/>
        <end position="380"/>
    </location>
</feature>
<feature type="repeat" description="PPR" evidence="2">
    <location>
        <begin position="192"/>
        <end position="226"/>
    </location>
</feature>
<evidence type="ECO:0008006" key="5">
    <source>
        <dbReference type="Google" id="ProtNLM"/>
    </source>
</evidence>
<evidence type="ECO:0000313" key="3">
    <source>
        <dbReference type="EMBL" id="KAH0467511.1"/>
    </source>
</evidence>
<keyword evidence="4" id="KW-1185">Reference proteome</keyword>
<dbReference type="PANTHER" id="PTHR47933">
    <property type="entry name" value="PENTATRICOPEPTIDE REPEAT-CONTAINING PROTEIN 1, MITOCHONDRIAL"/>
    <property type="match status" value="1"/>
</dbReference>
<comment type="caution">
    <text evidence="3">The sequence shown here is derived from an EMBL/GenBank/DDBJ whole genome shotgun (WGS) entry which is preliminary data.</text>
</comment>
<feature type="repeat" description="PPR" evidence="2">
    <location>
        <begin position="157"/>
        <end position="191"/>
    </location>
</feature>
<dbReference type="InterPro" id="IPR051240">
    <property type="entry name" value="Mito_RNA-Proc/Resp"/>
</dbReference>
<reference evidence="3 4" key="1">
    <citation type="journal article" date="2021" name="Hortic Res">
        <title>Chromosome-scale assembly of the Dendrobium chrysotoxum genome enhances the understanding of orchid evolution.</title>
        <authorList>
            <person name="Zhang Y."/>
            <person name="Zhang G.Q."/>
            <person name="Zhang D."/>
            <person name="Liu X.D."/>
            <person name="Xu X.Y."/>
            <person name="Sun W.H."/>
            <person name="Yu X."/>
            <person name="Zhu X."/>
            <person name="Wang Z.W."/>
            <person name="Zhao X."/>
            <person name="Zhong W.Y."/>
            <person name="Chen H."/>
            <person name="Yin W.L."/>
            <person name="Huang T."/>
            <person name="Niu S.C."/>
            <person name="Liu Z.J."/>
        </authorList>
    </citation>
    <scope>NUCLEOTIDE SEQUENCE [LARGE SCALE GENOMIC DNA]</scope>
    <source>
        <strain evidence="3">Lindl</strain>
    </source>
</reference>
<dbReference type="PANTHER" id="PTHR47933:SF76">
    <property type="entry name" value="PENTACOTRIPEPTIDE-REPEAT REGION OF PRORP DOMAIN-CONTAINING PROTEIN"/>
    <property type="match status" value="1"/>
</dbReference>
<dbReference type="Pfam" id="PF01535">
    <property type="entry name" value="PPR"/>
    <property type="match status" value="2"/>
</dbReference>
<feature type="repeat" description="PPR" evidence="2">
    <location>
        <begin position="310"/>
        <end position="344"/>
    </location>
</feature>
<dbReference type="AlphaFoldDB" id="A0AAV7HG27"/>
<evidence type="ECO:0000256" key="2">
    <source>
        <dbReference type="PROSITE-ProRule" id="PRU00708"/>
    </source>
</evidence>
<dbReference type="Pfam" id="PF13041">
    <property type="entry name" value="PPR_2"/>
    <property type="match status" value="2"/>
</dbReference>
<dbReference type="InterPro" id="IPR011990">
    <property type="entry name" value="TPR-like_helical_dom_sf"/>
</dbReference>
<dbReference type="Proteomes" id="UP000775213">
    <property type="component" value="Unassembled WGS sequence"/>
</dbReference>
<evidence type="ECO:0000256" key="1">
    <source>
        <dbReference type="ARBA" id="ARBA00022737"/>
    </source>
</evidence>
<dbReference type="EMBL" id="JAGFBR010000005">
    <property type="protein sequence ID" value="KAH0467511.1"/>
    <property type="molecule type" value="Genomic_DNA"/>
</dbReference>
<dbReference type="Gene3D" id="1.25.40.10">
    <property type="entry name" value="Tetratricopeptide repeat domain"/>
    <property type="match status" value="3"/>
</dbReference>
<dbReference type="InterPro" id="IPR002885">
    <property type="entry name" value="PPR_rpt"/>
</dbReference>
<protein>
    <recommendedName>
        <fullName evidence="5">Pentatricopeptide repeat-containing protein</fullName>
    </recommendedName>
</protein>
<dbReference type="PROSITE" id="PS51375">
    <property type="entry name" value="PPR"/>
    <property type="match status" value="5"/>
</dbReference>
<dbReference type="GO" id="GO:0003729">
    <property type="term" value="F:mRNA binding"/>
    <property type="evidence" value="ECO:0007669"/>
    <property type="project" value="TreeGrafter"/>
</dbReference>
<name>A0AAV7HG27_DENCH</name>
<organism evidence="3 4">
    <name type="scientific">Dendrobium chrysotoxum</name>
    <name type="common">Orchid</name>
    <dbReference type="NCBI Taxonomy" id="161865"/>
    <lineage>
        <taxon>Eukaryota</taxon>
        <taxon>Viridiplantae</taxon>
        <taxon>Streptophyta</taxon>
        <taxon>Embryophyta</taxon>
        <taxon>Tracheophyta</taxon>
        <taxon>Spermatophyta</taxon>
        <taxon>Magnoliopsida</taxon>
        <taxon>Liliopsida</taxon>
        <taxon>Asparagales</taxon>
        <taxon>Orchidaceae</taxon>
        <taxon>Epidendroideae</taxon>
        <taxon>Malaxideae</taxon>
        <taxon>Dendrobiinae</taxon>
        <taxon>Dendrobium</taxon>
    </lineage>
</organism>
<evidence type="ECO:0000313" key="4">
    <source>
        <dbReference type="Proteomes" id="UP000775213"/>
    </source>
</evidence>
<gene>
    <name evidence="3" type="ORF">IEQ34_004749</name>
</gene>